<name>A0A5C3KZ36_COPMA</name>
<accession>A0A5C3KZ36</accession>
<gene>
    <name evidence="2" type="ORF">FA15DRAFT_640012</name>
</gene>
<organism evidence="2 3">
    <name type="scientific">Coprinopsis marcescibilis</name>
    <name type="common">Agaric fungus</name>
    <name type="synonym">Psathyrella marcescibilis</name>
    <dbReference type="NCBI Taxonomy" id="230819"/>
    <lineage>
        <taxon>Eukaryota</taxon>
        <taxon>Fungi</taxon>
        <taxon>Dikarya</taxon>
        <taxon>Basidiomycota</taxon>
        <taxon>Agaricomycotina</taxon>
        <taxon>Agaricomycetes</taxon>
        <taxon>Agaricomycetidae</taxon>
        <taxon>Agaricales</taxon>
        <taxon>Agaricineae</taxon>
        <taxon>Psathyrellaceae</taxon>
        <taxon>Coprinopsis</taxon>
    </lineage>
</organism>
<evidence type="ECO:0000313" key="2">
    <source>
        <dbReference type="EMBL" id="TFK25103.1"/>
    </source>
</evidence>
<evidence type="ECO:0000256" key="1">
    <source>
        <dbReference type="SAM" id="MobiDB-lite"/>
    </source>
</evidence>
<protein>
    <submittedName>
        <fullName evidence="2">Uncharacterized protein</fullName>
    </submittedName>
</protein>
<feature type="compositionally biased region" description="Basic and acidic residues" evidence="1">
    <location>
        <begin position="131"/>
        <end position="169"/>
    </location>
</feature>
<reference evidence="2 3" key="1">
    <citation type="journal article" date="2019" name="Nat. Ecol. Evol.">
        <title>Megaphylogeny resolves global patterns of mushroom evolution.</title>
        <authorList>
            <person name="Varga T."/>
            <person name="Krizsan K."/>
            <person name="Foldi C."/>
            <person name="Dima B."/>
            <person name="Sanchez-Garcia M."/>
            <person name="Sanchez-Ramirez S."/>
            <person name="Szollosi G.J."/>
            <person name="Szarkandi J.G."/>
            <person name="Papp V."/>
            <person name="Albert L."/>
            <person name="Andreopoulos W."/>
            <person name="Angelini C."/>
            <person name="Antonin V."/>
            <person name="Barry K.W."/>
            <person name="Bougher N.L."/>
            <person name="Buchanan P."/>
            <person name="Buyck B."/>
            <person name="Bense V."/>
            <person name="Catcheside P."/>
            <person name="Chovatia M."/>
            <person name="Cooper J."/>
            <person name="Damon W."/>
            <person name="Desjardin D."/>
            <person name="Finy P."/>
            <person name="Geml J."/>
            <person name="Haridas S."/>
            <person name="Hughes K."/>
            <person name="Justo A."/>
            <person name="Karasinski D."/>
            <person name="Kautmanova I."/>
            <person name="Kiss B."/>
            <person name="Kocsube S."/>
            <person name="Kotiranta H."/>
            <person name="LaButti K.M."/>
            <person name="Lechner B.E."/>
            <person name="Liimatainen K."/>
            <person name="Lipzen A."/>
            <person name="Lukacs Z."/>
            <person name="Mihaltcheva S."/>
            <person name="Morgado L.N."/>
            <person name="Niskanen T."/>
            <person name="Noordeloos M.E."/>
            <person name="Ohm R.A."/>
            <person name="Ortiz-Santana B."/>
            <person name="Ovrebo C."/>
            <person name="Racz N."/>
            <person name="Riley R."/>
            <person name="Savchenko A."/>
            <person name="Shiryaev A."/>
            <person name="Soop K."/>
            <person name="Spirin V."/>
            <person name="Szebenyi C."/>
            <person name="Tomsovsky M."/>
            <person name="Tulloss R.E."/>
            <person name="Uehling J."/>
            <person name="Grigoriev I.V."/>
            <person name="Vagvolgyi C."/>
            <person name="Papp T."/>
            <person name="Martin F.M."/>
            <person name="Miettinen O."/>
            <person name="Hibbett D.S."/>
            <person name="Nagy L.G."/>
        </authorList>
    </citation>
    <scope>NUCLEOTIDE SEQUENCE [LARGE SCALE GENOMIC DNA]</scope>
    <source>
        <strain evidence="2 3">CBS 121175</strain>
    </source>
</reference>
<dbReference type="AlphaFoldDB" id="A0A5C3KZ36"/>
<dbReference type="EMBL" id="ML210190">
    <property type="protein sequence ID" value="TFK25103.1"/>
    <property type="molecule type" value="Genomic_DNA"/>
</dbReference>
<feature type="region of interest" description="Disordered" evidence="1">
    <location>
        <begin position="130"/>
        <end position="175"/>
    </location>
</feature>
<evidence type="ECO:0000313" key="3">
    <source>
        <dbReference type="Proteomes" id="UP000307440"/>
    </source>
</evidence>
<proteinExistence type="predicted"/>
<sequence>MTAETRATEMSKLVSFFKYLADRASRGSSATKVNVGPERIPNDITPVVANIVNTRNGLLAKKDNAKLRTGRSISPTSTELSDDDSESVAEFPLGKQYNFTFRHMLHKLYQRDDWLKKVQEALEQSQQEYKPLAERLEEMERERESKEKSKEKENKEIGEAHRALKDQVGGKRGTVRPRSFSVASVATDPLKVALPILGDNDQNQGEIRALKRRCVGRRISMNGPLEKEGNETGGGWAFDARISQSEDRSIWDTQDLKRARRQTLGGSTVPTSAVCSFGNNEEAEIDREPNTGRTFVRKRTLTAVSTRALSQSKSTGLKRPLIT</sequence>
<keyword evidence="3" id="KW-1185">Reference proteome</keyword>
<dbReference type="Proteomes" id="UP000307440">
    <property type="component" value="Unassembled WGS sequence"/>
</dbReference>
<dbReference type="OrthoDB" id="3067134at2759"/>